<dbReference type="InterPro" id="IPR008258">
    <property type="entry name" value="Transglycosylase_SLT_dom_1"/>
</dbReference>
<accession>A0A285U445</accession>
<evidence type="ECO:0000313" key="6">
    <source>
        <dbReference type="EMBL" id="SOC36685.1"/>
    </source>
</evidence>
<name>A0A285U445_9HYPH</name>
<dbReference type="OrthoDB" id="9801695at2"/>
<evidence type="ECO:0000256" key="1">
    <source>
        <dbReference type="ARBA" id="ARBA00007734"/>
    </source>
</evidence>
<evidence type="ECO:0000256" key="3">
    <source>
        <dbReference type="SAM" id="MobiDB-lite"/>
    </source>
</evidence>
<feature type="compositionally biased region" description="Low complexity" evidence="3">
    <location>
        <begin position="222"/>
        <end position="234"/>
    </location>
</feature>
<protein>
    <submittedName>
        <fullName evidence="6">Transglycosylase-like protein with SLT domain</fullName>
    </submittedName>
</protein>
<dbReference type="InterPro" id="IPR023346">
    <property type="entry name" value="Lysozyme-like_dom_sf"/>
</dbReference>
<reference evidence="6 7" key="1">
    <citation type="submission" date="2017-08" db="EMBL/GenBank/DDBJ databases">
        <authorList>
            <person name="de Groot N.N."/>
        </authorList>
    </citation>
    <scope>NUCLEOTIDE SEQUENCE [LARGE SCALE GENOMIC DNA]</scope>
    <source>
        <strain evidence="6 7">JC85</strain>
    </source>
</reference>
<dbReference type="RefSeq" id="WP_141402009.1">
    <property type="nucleotide sequence ID" value="NZ_OBQD01000003.1"/>
</dbReference>
<sequence length="338" mass="35342">MTVQRPANVGRFPAVRRSALLLLLSGLALGLSPAPQALAETVQAGRSEIGGPYAADIAEAAQRFGIPVAWIVAVLGAESSGDPVAVSPVGAMGLMQLMPATWEEQRALHRLGGDPFQPRDNIVAGTAYLRAMWDRYRTIGGMLAAYNAGPGRYDEYLAGVRELPRETREYVAALVPLLGGEPIAPAALAGAPRVTDWRDSPLFVTAQGGSESAFGRHDERSGSAPSDAPAASPASLAPAPAEALFVASALGRRAVSGIARFRAVAECRKGKEGARAGRGTATGIRQGKSACVNHRQAIGMAWCFAHMAVGRAYAWAILPAKSKSLRMGGCAVPLRRRA</sequence>
<dbReference type="Gene3D" id="1.10.530.10">
    <property type="match status" value="1"/>
</dbReference>
<evidence type="ECO:0000256" key="4">
    <source>
        <dbReference type="SAM" id="SignalP"/>
    </source>
</evidence>
<dbReference type="PANTHER" id="PTHR37423">
    <property type="entry name" value="SOLUBLE LYTIC MUREIN TRANSGLYCOSYLASE-RELATED"/>
    <property type="match status" value="1"/>
</dbReference>
<feature type="signal peptide" evidence="4">
    <location>
        <begin position="1"/>
        <end position="39"/>
    </location>
</feature>
<feature type="region of interest" description="Disordered" evidence="3">
    <location>
        <begin position="208"/>
        <end position="234"/>
    </location>
</feature>
<feature type="chain" id="PRO_5012583424" evidence="4">
    <location>
        <begin position="40"/>
        <end position="338"/>
    </location>
</feature>
<evidence type="ECO:0000256" key="2">
    <source>
        <dbReference type="ARBA" id="ARBA00009387"/>
    </source>
</evidence>
<comment type="similarity">
    <text evidence="1">Belongs to the transglycosylase Slt family.</text>
</comment>
<dbReference type="Pfam" id="PF01464">
    <property type="entry name" value="SLT"/>
    <property type="match status" value="1"/>
</dbReference>
<dbReference type="PANTHER" id="PTHR37423:SF2">
    <property type="entry name" value="MEMBRANE-BOUND LYTIC MUREIN TRANSGLYCOSYLASE C"/>
    <property type="match status" value="1"/>
</dbReference>
<evidence type="ECO:0000259" key="5">
    <source>
        <dbReference type="Pfam" id="PF01464"/>
    </source>
</evidence>
<dbReference type="SUPFAM" id="SSF53955">
    <property type="entry name" value="Lysozyme-like"/>
    <property type="match status" value="1"/>
</dbReference>
<dbReference type="Proteomes" id="UP000219167">
    <property type="component" value="Unassembled WGS sequence"/>
</dbReference>
<evidence type="ECO:0000313" key="7">
    <source>
        <dbReference type="Proteomes" id="UP000219167"/>
    </source>
</evidence>
<feature type="domain" description="Transglycosylase SLT" evidence="5">
    <location>
        <begin position="57"/>
        <end position="163"/>
    </location>
</feature>
<keyword evidence="4" id="KW-0732">Signal</keyword>
<comment type="similarity">
    <text evidence="2">Belongs to the virb1 family.</text>
</comment>
<keyword evidence="7" id="KW-1185">Reference proteome</keyword>
<dbReference type="AlphaFoldDB" id="A0A285U445"/>
<proteinExistence type="inferred from homology"/>
<dbReference type="EMBL" id="OBQD01000003">
    <property type="protein sequence ID" value="SOC36685.1"/>
    <property type="molecule type" value="Genomic_DNA"/>
</dbReference>
<organism evidence="6 7">
    <name type="scientific">Rhizobium subbaraonis</name>
    <dbReference type="NCBI Taxonomy" id="908946"/>
    <lineage>
        <taxon>Bacteria</taxon>
        <taxon>Pseudomonadati</taxon>
        <taxon>Pseudomonadota</taxon>
        <taxon>Alphaproteobacteria</taxon>
        <taxon>Hyphomicrobiales</taxon>
        <taxon>Rhizobiaceae</taxon>
        <taxon>Rhizobium/Agrobacterium group</taxon>
        <taxon>Rhizobium</taxon>
    </lineage>
</organism>
<dbReference type="CDD" id="cd00254">
    <property type="entry name" value="LT-like"/>
    <property type="match status" value="1"/>
</dbReference>
<gene>
    <name evidence="6" type="ORF">SAMN05892877_10323</name>
</gene>